<dbReference type="AlphaFoldDB" id="A0A5M3Y703"/>
<dbReference type="Proteomes" id="UP000377595">
    <property type="component" value="Unassembled WGS sequence"/>
</dbReference>
<accession>A0A5M3Y703</accession>
<comment type="caution">
    <text evidence="2">The sequence shown here is derived from an EMBL/GenBank/DDBJ whole genome shotgun (WGS) entry which is preliminary data.</text>
</comment>
<evidence type="ECO:0000313" key="3">
    <source>
        <dbReference type="Proteomes" id="UP000377595"/>
    </source>
</evidence>
<keyword evidence="1" id="KW-1133">Transmembrane helix</keyword>
<dbReference type="RefSeq" id="WP_155352114.1">
    <property type="nucleotide sequence ID" value="NZ_BAAAHM010000074.1"/>
</dbReference>
<protein>
    <submittedName>
        <fullName evidence="2">Uncharacterized protein</fullName>
    </submittedName>
</protein>
<gene>
    <name evidence="2" type="ORF">Aple_103580</name>
</gene>
<keyword evidence="3" id="KW-1185">Reference proteome</keyword>
<proteinExistence type="predicted"/>
<sequence>MRARERLVPNGSIETGIVVSRISMNSPLTVELATTALTSAGLVSAVVYLFKNPDKLGGWFPKLQTSWYDGLAEREKAKAALEELRKAKTEMRELEP</sequence>
<organism evidence="2 3">
    <name type="scientific">Acrocarpospora pleiomorpha</name>
    <dbReference type="NCBI Taxonomy" id="90975"/>
    <lineage>
        <taxon>Bacteria</taxon>
        <taxon>Bacillati</taxon>
        <taxon>Actinomycetota</taxon>
        <taxon>Actinomycetes</taxon>
        <taxon>Streptosporangiales</taxon>
        <taxon>Streptosporangiaceae</taxon>
        <taxon>Acrocarpospora</taxon>
    </lineage>
</organism>
<name>A0A5M3Y703_9ACTN</name>
<evidence type="ECO:0000256" key="1">
    <source>
        <dbReference type="SAM" id="Phobius"/>
    </source>
</evidence>
<keyword evidence="1" id="KW-0812">Transmembrane</keyword>
<keyword evidence="1" id="KW-0472">Membrane</keyword>
<reference evidence="2 3" key="1">
    <citation type="submission" date="2019-10" db="EMBL/GenBank/DDBJ databases">
        <title>Whole genome shotgun sequence of Acrocarpospora pleiomorpha NBRC 16267.</title>
        <authorList>
            <person name="Ichikawa N."/>
            <person name="Kimura A."/>
            <person name="Kitahashi Y."/>
            <person name="Komaki H."/>
            <person name="Oguchi A."/>
        </authorList>
    </citation>
    <scope>NUCLEOTIDE SEQUENCE [LARGE SCALE GENOMIC DNA]</scope>
    <source>
        <strain evidence="2 3">NBRC 16267</strain>
    </source>
</reference>
<dbReference type="EMBL" id="BLAF01000134">
    <property type="protein sequence ID" value="GES27458.1"/>
    <property type="molecule type" value="Genomic_DNA"/>
</dbReference>
<evidence type="ECO:0000313" key="2">
    <source>
        <dbReference type="EMBL" id="GES27458.1"/>
    </source>
</evidence>
<feature type="transmembrane region" description="Helical" evidence="1">
    <location>
        <begin position="32"/>
        <end position="50"/>
    </location>
</feature>
<dbReference type="OrthoDB" id="9971376at2"/>